<name>A0A5N6U904_ASPAV</name>
<evidence type="ECO:0000256" key="1">
    <source>
        <dbReference type="SAM" id="SignalP"/>
    </source>
</evidence>
<keyword evidence="3" id="KW-1185">Reference proteome</keyword>
<proteinExistence type="predicted"/>
<dbReference type="EMBL" id="ML742024">
    <property type="protein sequence ID" value="KAE8155088.1"/>
    <property type="molecule type" value="Genomic_DNA"/>
</dbReference>
<keyword evidence="1" id="KW-0732">Signal</keyword>
<evidence type="ECO:0000313" key="2">
    <source>
        <dbReference type="EMBL" id="KAE8155088.1"/>
    </source>
</evidence>
<sequence length="241" mass="27972">MYISLSMWFARFALVLFIASLTTAKEKINLQWAICDESPQMVLQKLAEEIMPPYRENPITYYDERPPKYLLHGLMFRTKTSHGQALSTVKVRFANETSDVPADVTCVWDRYGDEPTYTCEKRCPMNSVAPSVWCDEQIHFAERYDAVEWDGLTPFGPYPNAKWKMRIQGHKVKFDDVAAGSLHLMEIEAKVPRSKGEKAYREITQELKHRGIVLCDPQEGKTRRLFRAMGYLDDEERAHEL</sequence>
<evidence type="ECO:0008006" key="4">
    <source>
        <dbReference type="Google" id="ProtNLM"/>
    </source>
</evidence>
<accession>A0A5N6U904</accession>
<dbReference type="Proteomes" id="UP000325780">
    <property type="component" value="Unassembled WGS sequence"/>
</dbReference>
<dbReference type="AlphaFoldDB" id="A0A5N6U904"/>
<feature type="chain" id="PRO_5024978081" description="CYTH-like domain-containing protein" evidence="1">
    <location>
        <begin position="25"/>
        <end position="241"/>
    </location>
</feature>
<reference evidence="2 3" key="1">
    <citation type="submission" date="2019-04" db="EMBL/GenBank/DDBJ databases">
        <title>Friends and foes A comparative genomics study of 23 Aspergillus species from section Flavi.</title>
        <authorList>
            <consortium name="DOE Joint Genome Institute"/>
            <person name="Kjaerbolling I."/>
            <person name="Vesth T."/>
            <person name="Frisvad J.C."/>
            <person name="Nybo J.L."/>
            <person name="Theobald S."/>
            <person name="Kildgaard S."/>
            <person name="Isbrandt T."/>
            <person name="Kuo A."/>
            <person name="Sato A."/>
            <person name="Lyhne E.K."/>
            <person name="Kogle M.E."/>
            <person name="Wiebenga A."/>
            <person name="Kun R.S."/>
            <person name="Lubbers R.J."/>
            <person name="Makela M.R."/>
            <person name="Barry K."/>
            <person name="Chovatia M."/>
            <person name="Clum A."/>
            <person name="Daum C."/>
            <person name="Haridas S."/>
            <person name="He G."/>
            <person name="LaButti K."/>
            <person name="Lipzen A."/>
            <person name="Mondo S."/>
            <person name="Riley R."/>
            <person name="Salamov A."/>
            <person name="Simmons B.A."/>
            <person name="Magnuson J.K."/>
            <person name="Henrissat B."/>
            <person name="Mortensen U.H."/>
            <person name="Larsen T.O."/>
            <person name="Devries R.P."/>
            <person name="Grigoriev I.V."/>
            <person name="Machida M."/>
            <person name="Baker S.E."/>
            <person name="Andersen M.R."/>
        </authorList>
    </citation>
    <scope>NUCLEOTIDE SEQUENCE [LARGE SCALE GENOMIC DNA]</scope>
    <source>
        <strain evidence="2 3">IBT 18842</strain>
    </source>
</reference>
<feature type="signal peptide" evidence="1">
    <location>
        <begin position="1"/>
        <end position="24"/>
    </location>
</feature>
<organism evidence="2 3">
    <name type="scientific">Aspergillus avenaceus</name>
    <dbReference type="NCBI Taxonomy" id="36643"/>
    <lineage>
        <taxon>Eukaryota</taxon>
        <taxon>Fungi</taxon>
        <taxon>Dikarya</taxon>
        <taxon>Ascomycota</taxon>
        <taxon>Pezizomycotina</taxon>
        <taxon>Eurotiomycetes</taxon>
        <taxon>Eurotiomycetidae</taxon>
        <taxon>Eurotiales</taxon>
        <taxon>Aspergillaceae</taxon>
        <taxon>Aspergillus</taxon>
        <taxon>Aspergillus subgen. Circumdati</taxon>
    </lineage>
</organism>
<protein>
    <recommendedName>
        <fullName evidence="4">CYTH-like domain-containing protein</fullName>
    </recommendedName>
</protein>
<evidence type="ECO:0000313" key="3">
    <source>
        <dbReference type="Proteomes" id="UP000325780"/>
    </source>
</evidence>
<gene>
    <name evidence="2" type="ORF">BDV25DRAFT_146542</name>
</gene>
<dbReference type="OrthoDB" id="3917713at2759"/>